<organism evidence="2 3">
    <name type="scientific">Ceraceosorus bombacis</name>
    <dbReference type="NCBI Taxonomy" id="401625"/>
    <lineage>
        <taxon>Eukaryota</taxon>
        <taxon>Fungi</taxon>
        <taxon>Dikarya</taxon>
        <taxon>Basidiomycota</taxon>
        <taxon>Ustilaginomycotina</taxon>
        <taxon>Exobasidiomycetes</taxon>
        <taxon>Ceraceosorales</taxon>
        <taxon>Ceraceosoraceae</taxon>
        <taxon>Ceraceosorus</taxon>
    </lineage>
</organism>
<evidence type="ECO:0000256" key="1">
    <source>
        <dbReference type="SAM" id="MobiDB-lite"/>
    </source>
</evidence>
<sequence>MTAALGLGVRVEQSEPNGAASNVLRVRRSRSAKLLTSVWKTWMKTSSLVLGAGKRAKEQHKQKRQRATGRKEAAEQELNFE</sequence>
<accession>A0A0P1BAW4</accession>
<dbReference type="EMBL" id="CCYA01000199">
    <property type="protein sequence ID" value="CEH13068.1"/>
    <property type="molecule type" value="Genomic_DNA"/>
</dbReference>
<dbReference type="Proteomes" id="UP000054845">
    <property type="component" value="Unassembled WGS sequence"/>
</dbReference>
<reference evidence="2 3" key="1">
    <citation type="submission" date="2014-09" db="EMBL/GenBank/DDBJ databases">
        <authorList>
            <person name="Magalhaes I.L.F."/>
            <person name="Oliveira U."/>
            <person name="Santos F.R."/>
            <person name="Vidigal T.H.D.A."/>
            <person name="Brescovit A.D."/>
            <person name="Santos A.J."/>
        </authorList>
    </citation>
    <scope>NUCLEOTIDE SEQUENCE [LARGE SCALE GENOMIC DNA]</scope>
</reference>
<evidence type="ECO:0000313" key="2">
    <source>
        <dbReference type="EMBL" id="CEH13068.1"/>
    </source>
</evidence>
<feature type="compositionally biased region" description="Basic residues" evidence="1">
    <location>
        <begin position="57"/>
        <end position="68"/>
    </location>
</feature>
<evidence type="ECO:0000313" key="3">
    <source>
        <dbReference type="Proteomes" id="UP000054845"/>
    </source>
</evidence>
<name>A0A0P1BAW4_9BASI</name>
<feature type="region of interest" description="Disordered" evidence="1">
    <location>
        <begin position="52"/>
        <end position="81"/>
    </location>
</feature>
<protein>
    <submittedName>
        <fullName evidence="2">Uncharacterized protein</fullName>
    </submittedName>
</protein>
<proteinExistence type="predicted"/>
<dbReference type="AlphaFoldDB" id="A0A0P1BAW4"/>
<keyword evidence="3" id="KW-1185">Reference proteome</keyword>